<dbReference type="Proteomes" id="UP000315995">
    <property type="component" value="Chromosome"/>
</dbReference>
<dbReference type="OrthoDB" id="9757917at2"/>
<accession>A0A4Y6PV42</accession>
<dbReference type="Pfam" id="PF11784">
    <property type="entry name" value="DUF3320"/>
    <property type="match status" value="1"/>
</dbReference>
<evidence type="ECO:0000313" key="5">
    <source>
        <dbReference type="EMBL" id="QDG52113.1"/>
    </source>
</evidence>
<dbReference type="InterPro" id="IPR049468">
    <property type="entry name" value="Restrct_endonuc-II-like_dom"/>
</dbReference>
<proteinExistence type="predicted"/>
<dbReference type="InterPro" id="IPR041679">
    <property type="entry name" value="DNA2/NAM7-like_C"/>
</dbReference>
<organism evidence="5 6">
    <name type="scientific">Persicimonas caeni</name>
    <dbReference type="NCBI Taxonomy" id="2292766"/>
    <lineage>
        <taxon>Bacteria</taxon>
        <taxon>Deltaproteobacteria</taxon>
        <taxon>Bradymonadales</taxon>
        <taxon>Bradymonadaceae</taxon>
        <taxon>Persicimonas</taxon>
    </lineage>
</organism>
<dbReference type="PANTHER" id="PTHR10887:SF530">
    <property type="entry name" value="SUPERFAMILY I DNA HELICASES"/>
    <property type="match status" value="1"/>
</dbReference>
<dbReference type="InterPro" id="IPR021754">
    <property type="entry name" value="DUF3320"/>
</dbReference>
<dbReference type="Gene3D" id="3.40.50.300">
    <property type="entry name" value="P-loop containing nucleotide triphosphate hydrolases"/>
    <property type="match status" value="3"/>
</dbReference>
<accession>A0A5B8Y6J7</accession>
<dbReference type="InterPro" id="IPR045055">
    <property type="entry name" value="DNA2/NAM7-like"/>
</dbReference>
<sequence length="1976" mass="222637">MDTSQFNWNDVEVTVEYGGVVNYALQQNRMPVVSALSLEHKGGDALRDVRVELATRVDGSEPWTAQLAKLEPEHIWNKRQINLDFPSDELAGLDERKRTELVLRLAAKNVEPAEFELPIEWLAYNEWHGVSVLPQILSAFVLPNHPDVVQVVTRMRDIMERWTGNGSLPGYQTGDPDQVRKMAASAYGALQELGFSYVDPPASFETAGQKVRTPEQMLNSRMGTCLDVTLLTAAALEHIGLHPILVVIQGHAFVGVWLREETFAEPIVDDPTQLRKRAKLSHALFFDPTLAVSGGGLSFEKAEAKALAHVEDFPIFEVAVDVRAARLTGIRPMASRVFDEDGRVRLLDHSNREDRVEAAAPSLRPDAAELEGRAQQHLARVAQLDEDEFGRLQRWRSKLLDLSLNNRLLNFKHTLSTAMLLHQDLGRLEDALATGKTFKLHPKPQMIGALSPMSDDVQQLYDDQDKLRELLDNDLDAKRLHSAYPPAEHAKRLKKIYRDARREMQESGVNLLHVAVGFLRWFDPNSPQTPRLAPLILLPAKLERVSATDNYKLSLTDDEALINHSLLEKLRQEFSLEVEGLSVLPEDASGLDIDLIFKQFREAILDAKGWDILEFAFLGILSFGKFMMWHDLRANEERLFDNPVAKRVLNPTENVVASEEDSSTQSTGDKVTDFCVMEADSSQLEAVRAASKRESFVLQGPPGTGKSQTITNIIAQCLADGRNILFVAEKKAALEVVYKRLSNVGLDDFCLRLHSDSANKRAVASQLGNALRQAKKHTPTEWDALVKKLEASRRPINAYVETLHRRRNIGLSIFEAVARLTELEDVQQIEVELETSADELGAEQFSATKEAVQSFADFAREVAPVSEHPLAAIRAEVLDPDRQRSLKEQLEELAGAISDVRKKLEELPDAVPAPDDQTLSALEAHAEAMAALSKRPTGGRLLAATSGWEMLAPRLQESIETGRELQQSRATLEERYTDELFELDLRDARRKFGQWGDAFFLIAFFMLWSVRRQLRAATKDGNLADNNRVTEHLDVALEVGKLEQKLSEQSVPPELQGTLWQGASTDWAMLDEASQWREAYRQRLSSLAARESWSQLAQEEVLPWQGGGEFVDAYRAAVERLSKAYQAVVEATEFDEESILAAETWLENLDDMVSGWRSSMGELRPWSLYLRARAKVSDVGLPPIVDGLEQGDVEAEELPLISEKAVLSWWTERMISADKQLVSFSGLSHRRAIEKFRELDRKSFELAQKEIRARLSAQIPEPRATSTSSEIGILLREIQKKSRHIPIRELFDRIPNLLPRVAPCMLMSPMSVAQYLSDDPVDFDVVVFDEASQIPPWDALGAISRADQCIVVGDSKQLPPTSFFSKTYEDEEIQEVEDLESILDECVASGLQSRRLRWHYRSRDESLIAFSNFHYYDNDLFTFPSAMDELSSLGVSYRHIEEGYYDKGRTRTNEAEARAIVAEIVQRLKDPEDARRSIGVVTFSQAQQTLIEDLLDEARRDNPSIEPYFSDAVAEPVFVKNLENVQGDERDIMMFSICYAPDENGKLSMNFGPLNRKGGERRLNVAITRAREQLIVFAKLRAEQIDLTRTSARAVEHLKTFLKYAEIGPRAIAEATTRSSDSAAHSAIQRRIEEFLKDAGYDVRTNVGCSGYQVDVAVRHPDYPDTFLLGIELDGESYRLGSTARDRERTRLAVLKSLGWRIHRIWTADWWHNRDRELERLKARLEELRKEEPPALTTATNEVVVAEADEEEDDKGFEDVDDEQRAWVDELLDGGQINYLELERAVPYRAAELREDVRTQDQFNNDNNLPGIAHSVMKIVDKESPVLTASVLRRVVKHWGYSRLSGRIEKRILDSLASLPAGKRPRQKGEFLWSAAVTPSSYRIFRPSKDGETPREADEIAPEEAANAAYAILGYNMSLPPDDLYRETVRAFGFSQLGSNLREVAEEAVELLVKQGRATVDSGMVSVVKKEAAMAE</sequence>
<evidence type="ECO:0000259" key="4">
    <source>
        <dbReference type="Pfam" id="PF18741"/>
    </source>
</evidence>
<keyword evidence="6" id="KW-1185">Reference proteome</keyword>
<evidence type="ECO:0000259" key="2">
    <source>
        <dbReference type="Pfam" id="PF13086"/>
    </source>
</evidence>
<evidence type="ECO:0000259" key="1">
    <source>
        <dbReference type="Pfam" id="PF11784"/>
    </source>
</evidence>
<feature type="domain" description="DNA2/NAM7 helicase helicase" evidence="2">
    <location>
        <begin position="680"/>
        <end position="905"/>
    </location>
</feature>
<dbReference type="SUPFAM" id="SSF52980">
    <property type="entry name" value="Restriction endonuclease-like"/>
    <property type="match status" value="1"/>
</dbReference>
<gene>
    <name evidence="5" type="ORF">FIV42_15585</name>
</gene>
<feature type="domain" description="DUF3320" evidence="1">
    <location>
        <begin position="1801"/>
        <end position="1849"/>
    </location>
</feature>
<dbReference type="PANTHER" id="PTHR10887">
    <property type="entry name" value="DNA2/NAM7 HELICASE FAMILY"/>
    <property type="match status" value="1"/>
</dbReference>
<protein>
    <submittedName>
        <fullName evidence="5">DUF3320 domain-containing protein</fullName>
    </submittedName>
</protein>
<dbReference type="InterPro" id="IPR025103">
    <property type="entry name" value="DUF4011"/>
</dbReference>
<dbReference type="CDD" id="cd18808">
    <property type="entry name" value="SF1_C_Upf1"/>
    <property type="match status" value="1"/>
</dbReference>
<dbReference type="InterPro" id="IPR027417">
    <property type="entry name" value="P-loop_NTPase"/>
</dbReference>
<dbReference type="Pfam" id="PF13087">
    <property type="entry name" value="AAA_12"/>
    <property type="match status" value="1"/>
</dbReference>
<dbReference type="InterPro" id="IPR041677">
    <property type="entry name" value="DNA2/NAM7_AAA_11"/>
</dbReference>
<feature type="domain" description="DNA2/NAM7 helicase-like C-terminal" evidence="3">
    <location>
        <begin position="1381"/>
        <end position="1579"/>
    </location>
</feature>
<reference evidence="5 6" key="1">
    <citation type="submission" date="2019-06" db="EMBL/GenBank/DDBJ databases">
        <title>Persicimonas caeni gen. nov., sp. nov., a predatory bacterium isolated from solar saltern.</title>
        <authorList>
            <person name="Wang S."/>
        </authorList>
    </citation>
    <scope>NUCLEOTIDE SEQUENCE [LARGE SCALE GENOMIC DNA]</scope>
    <source>
        <strain evidence="5 6">YN101</strain>
    </source>
</reference>
<dbReference type="InterPro" id="IPR047187">
    <property type="entry name" value="SF1_C_Upf1"/>
</dbReference>
<dbReference type="Pfam" id="PF13086">
    <property type="entry name" value="AAA_11"/>
    <property type="match status" value="2"/>
</dbReference>
<feature type="domain" description="Restriction endonuclease type II-like" evidence="4">
    <location>
        <begin position="1630"/>
        <end position="1725"/>
    </location>
</feature>
<evidence type="ECO:0000313" key="6">
    <source>
        <dbReference type="Proteomes" id="UP000315995"/>
    </source>
</evidence>
<name>A0A4Y6PV42_PERCE</name>
<dbReference type="FunFam" id="3.40.50.300:FF:002063">
    <property type="entry name" value="DNA helicase related protein"/>
    <property type="match status" value="1"/>
</dbReference>
<dbReference type="SUPFAM" id="SSF52540">
    <property type="entry name" value="P-loop containing nucleoside triphosphate hydrolases"/>
    <property type="match status" value="2"/>
</dbReference>
<evidence type="ECO:0000259" key="3">
    <source>
        <dbReference type="Pfam" id="PF13087"/>
    </source>
</evidence>
<dbReference type="Pfam" id="PF13195">
    <property type="entry name" value="DUF4011"/>
    <property type="match status" value="1"/>
</dbReference>
<dbReference type="InterPro" id="IPR011335">
    <property type="entry name" value="Restrct_endonuc-II-like"/>
</dbReference>
<dbReference type="Pfam" id="PF18741">
    <property type="entry name" value="MTES_1575"/>
    <property type="match status" value="1"/>
</dbReference>
<dbReference type="RefSeq" id="WP_141198590.1">
    <property type="nucleotide sequence ID" value="NZ_CP041186.1"/>
</dbReference>
<dbReference type="GO" id="GO:0004386">
    <property type="term" value="F:helicase activity"/>
    <property type="evidence" value="ECO:0007669"/>
    <property type="project" value="InterPro"/>
</dbReference>
<feature type="domain" description="DNA2/NAM7 helicase helicase" evidence="2">
    <location>
        <begin position="1320"/>
        <end position="1362"/>
    </location>
</feature>
<dbReference type="EMBL" id="CP041186">
    <property type="protein sequence ID" value="QDG52113.1"/>
    <property type="molecule type" value="Genomic_DNA"/>
</dbReference>
<dbReference type="Gene3D" id="3.40.960.10">
    <property type="entry name" value="VSR Endonuclease"/>
    <property type="match status" value="1"/>
</dbReference>